<dbReference type="Proteomes" id="UP000188145">
    <property type="component" value="Chromosome"/>
</dbReference>
<dbReference type="OrthoDB" id="4729789at2"/>
<name>A0A1Q2CPR0_9ACTN</name>
<dbReference type="InterPro" id="IPR013324">
    <property type="entry name" value="RNA_pol_sigma_r3/r4-like"/>
</dbReference>
<evidence type="ECO:0000256" key="1">
    <source>
        <dbReference type="SAM" id="MobiDB-lite"/>
    </source>
</evidence>
<dbReference type="KEGG" id="tes:BW730_12055"/>
<evidence type="ECO:0000313" key="3">
    <source>
        <dbReference type="Proteomes" id="UP000188145"/>
    </source>
</evidence>
<proteinExistence type="predicted"/>
<organism evidence="2 3">
    <name type="scientific">Tessaracoccus aquimaris</name>
    <dbReference type="NCBI Taxonomy" id="1332264"/>
    <lineage>
        <taxon>Bacteria</taxon>
        <taxon>Bacillati</taxon>
        <taxon>Actinomycetota</taxon>
        <taxon>Actinomycetes</taxon>
        <taxon>Propionibacteriales</taxon>
        <taxon>Propionibacteriaceae</taxon>
        <taxon>Tessaracoccus</taxon>
    </lineage>
</organism>
<keyword evidence="3" id="KW-1185">Reference proteome</keyword>
<dbReference type="SUPFAM" id="SSF88659">
    <property type="entry name" value="Sigma3 and sigma4 domains of RNA polymerase sigma factors"/>
    <property type="match status" value="1"/>
</dbReference>
<gene>
    <name evidence="2" type="ORF">BW730_12055</name>
</gene>
<dbReference type="EMBL" id="CP019606">
    <property type="protein sequence ID" value="AQP48117.1"/>
    <property type="molecule type" value="Genomic_DNA"/>
</dbReference>
<sequence length="125" mass="13488">MSTSDELTRIAQQALQAASTVAEPVERVAALAEARDRLDDAYNEALAEAVVSGYSFREVAQAARVAPNSVSPRLARSGLLASYASDEGRVAANDVTLAQRDLQQSAPDTQRLRFVPRKRSTRGRS</sequence>
<reference evidence="3" key="1">
    <citation type="submission" date="2017-02" db="EMBL/GenBank/DDBJ databases">
        <title>Tessaracoccus aquaemaris sp. nov., isolated from the intestine of a Korean rockfish, Sebastes schlegelii, in a marine aquaculture pond.</title>
        <authorList>
            <person name="Tak E.J."/>
            <person name="Bae J.-W."/>
        </authorList>
    </citation>
    <scope>NUCLEOTIDE SEQUENCE [LARGE SCALE GENOMIC DNA]</scope>
    <source>
        <strain evidence="3">NSG39</strain>
    </source>
</reference>
<dbReference type="AlphaFoldDB" id="A0A1Q2CPR0"/>
<evidence type="ECO:0000313" key="2">
    <source>
        <dbReference type="EMBL" id="AQP48117.1"/>
    </source>
</evidence>
<dbReference type="InterPro" id="IPR036388">
    <property type="entry name" value="WH-like_DNA-bd_sf"/>
</dbReference>
<accession>A0A1Q2CPR0</accession>
<dbReference type="RefSeq" id="WP_077686446.1">
    <property type="nucleotide sequence ID" value="NZ_CP019606.1"/>
</dbReference>
<feature type="compositionally biased region" description="Basic residues" evidence="1">
    <location>
        <begin position="114"/>
        <end position="125"/>
    </location>
</feature>
<feature type="region of interest" description="Disordered" evidence="1">
    <location>
        <begin position="101"/>
        <end position="125"/>
    </location>
</feature>
<dbReference type="Gene3D" id="1.10.10.10">
    <property type="entry name" value="Winged helix-like DNA-binding domain superfamily/Winged helix DNA-binding domain"/>
    <property type="match status" value="1"/>
</dbReference>
<protein>
    <submittedName>
        <fullName evidence="2">Uncharacterized protein</fullName>
    </submittedName>
</protein>